<dbReference type="InterPro" id="IPR002930">
    <property type="entry name" value="GCV_H"/>
</dbReference>
<dbReference type="EMBL" id="BAAALN010000001">
    <property type="protein sequence ID" value="GAA1223421.1"/>
    <property type="molecule type" value="Genomic_DNA"/>
</dbReference>
<dbReference type="NCBIfam" id="NF002270">
    <property type="entry name" value="PRK01202.1"/>
    <property type="match status" value="1"/>
</dbReference>
<dbReference type="PROSITE" id="PS50968">
    <property type="entry name" value="BIOTINYL_LIPOYL"/>
    <property type="match status" value="1"/>
</dbReference>
<dbReference type="InterPro" id="IPR011053">
    <property type="entry name" value="Single_hybrid_motif"/>
</dbReference>
<dbReference type="RefSeq" id="WP_253862060.1">
    <property type="nucleotide sequence ID" value="NZ_BAAALN010000001.1"/>
</dbReference>
<comment type="function">
    <text evidence="3">The glycine cleavage system catalyzes the degradation of glycine. The H protein shuttles the methylamine group of glycine from the P protein to the T protein.</text>
</comment>
<comment type="similarity">
    <text evidence="1 3">Belongs to the GcvH family.</text>
</comment>
<feature type="domain" description="Lipoyl-binding" evidence="4">
    <location>
        <begin position="22"/>
        <end position="104"/>
    </location>
</feature>
<dbReference type="CDD" id="cd06848">
    <property type="entry name" value="GCS_H"/>
    <property type="match status" value="1"/>
</dbReference>
<dbReference type="Gene3D" id="2.40.50.100">
    <property type="match status" value="1"/>
</dbReference>
<evidence type="ECO:0000313" key="5">
    <source>
        <dbReference type="EMBL" id="GAA1223421.1"/>
    </source>
</evidence>
<name>A0ABN1VU47_9PSEU</name>
<feature type="modified residue" description="N6-lipoyllysine" evidence="3">
    <location>
        <position position="63"/>
    </location>
</feature>
<comment type="subunit">
    <text evidence="3">The glycine cleavage system is composed of four proteins: P, T, L and H.</text>
</comment>
<comment type="cofactor">
    <cofactor evidence="3">
        <name>(R)-lipoate</name>
        <dbReference type="ChEBI" id="CHEBI:83088"/>
    </cofactor>
    <text evidence="3">Binds 1 lipoyl cofactor covalently.</text>
</comment>
<keyword evidence="2 3" id="KW-0450">Lipoyl</keyword>
<evidence type="ECO:0000256" key="2">
    <source>
        <dbReference type="ARBA" id="ARBA00022823"/>
    </source>
</evidence>
<dbReference type="PANTHER" id="PTHR11715">
    <property type="entry name" value="GLYCINE CLEAVAGE SYSTEM H PROTEIN"/>
    <property type="match status" value="1"/>
</dbReference>
<dbReference type="NCBIfam" id="TIGR00527">
    <property type="entry name" value="gcvH"/>
    <property type="match status" value="1"/>
</dbReference>
<dbReference type="InterPro" id="IPR003016">
    <property type="entry name" value="2-oxoA_DH_lipoyl-BS"/>
</dbReference>
<reference evidence="5 6" key="1">
    <citation type="journal article" date="2019" name="Int. J. Syst. Evol. Microbiol.">
        <title>The Global Catalogue of Microorganisms (GCM) 10K type strain sequencing project: providing services to taxonomists for standard genome sequencing and annotation.</title>
        <authorList>
            <consortium name="The Broad Institute Genomics Platform"/>
            <consortium name="The Broad Institute Genome Sequencing Center for Infectious Disease"/>
            <person name="Wu L."/>
            <person name="Ma J."/>
        </authorList>
    </citation>
    <scope>NUCLEOTIDE SEQUENCE [LARGE SCALE GENOMIC DNA]</scope>
    <source>
        <strain evidence="5 6">JCM 13023</strain>
    </source>
</reference>
<dbReference type="Pfam" id="PF01597">
    <property type="entry name" value="GCV_H"/>
    <property type="match status" value="1"/>
</dbReference>
<dbReference type="InterPro" id="IPR033753">
    <property type="entry name" value="GCV_H/Fam206"/>
</dbReference>
<evidence type="ECO:0000259" key="4">
    <source>
        <dbReference type="PROSITE" id="PS50968"/>
    </source>
</evidence>
<accession>A0ABN1VU47</accession>
<organism evidence="5 6">
    <name type="scientific">Prauserella halophila</name>
    <dbReference type="NCBI Taxonomy" id="185641"/>
    <lineage>
        <taxon>Bacteria</taxon>
        <taxon>Bacillati</taxon>
        <taxon>Actinomycetota</taxon>
        <taxon>Actinomycetes</taxon>
        <taxon>Pseudonocardiales</taxon>
        <taxon>Pseudonocardiaceae</taxon>
        <taxon>Prauserella</taxon>
    </lineage>
</organism>
<dbReference type="InterPro" id="IPR017453">
    <property type="entry name" value="GCV_H_sub"/>
</dbReference>
<protein>
    <recommendedName>
        <fullName evidence="3">Glycine cleavage system H protein</fullName>
    </recommendedName>
</protein>
<proteinExistence type="inferred from homology"/>
<gene>
    <name evidence="5" type="primary">gcvH_1</name>
    <name evidence="3" type="synonym">gcvH</name>
    <name evidence="5" type="ORF">GCM10009676_00950</name>
</gene>
<evidence type="ECO:0000256" key="1">
    <source>
        <dbReference type="ARBA" id="ARBA00009249"/>
    </source>
</evidence>
<dbReference type="PANTHER" id="PTHR11715:SF3">
    <property type="entry name" value="GLYCINE CLEAVAGE SYSTEM H PROTEIN-RELATED"/>
    <property type="match status" value="1"/>
</dbReference>
<dbReference type="PROSITE" id="PS00189">
    <property type="entry name" value="LIPOYL"/>
    <property type="match status" value="1"/>
</dbReference>
<comment type="caution">
    <text evidence="5">The sequence shown here is derived from an EMBL/GenBank/DDBJ whole genome shotgun (WGS) entry which is preliminary data.</text>
</comment>
<keyword evidence="6" id="KW-1185">Reference proteome</keyword>
<dbReference type="SUPFAM" id="SSF51230">
    <property type="entry name" value="Single hybrid motif"/>
    <property type="match status" value="1"/>
</dbReference>
<sequence length="124" mass="13297">MTIPQNLRYTKEHEWISVDGDVATVGITAFAAEALGDVVFVELPEVGSEVGAGTPCGEIESTKSVSEIYAPVDGEITEVNQAVIDTPESVNSDPYEQGWLFKVRVESMPELMDAAAYSALTQEG</sequence>
<dbReference type="HAMAP" id="MF_00272">
    <property type="entry name" value="GcvH"/>
    <property type="match status" value="1"/>
</dbReference>
<evidence type="ECO:0000313" key="6">
    <source>
        <dbReference type="Proteomes" id="UP001500653"/>
    </source>
</evidence>
<evidence type="ECO:0000256" key="3">
    <source>
        <dbReference type="HAMAP-Rule" id="MF_00272"/>
    </source>
</evidence>
<dbReference type="Proteomes" id="UP001500653">
    <property type="component" value="Unassembled WGS sequence"/>
</dbReference>
<dbReference type="InterPro" id="IPR000089">
    <property type="entry name" value="Biotin_lipoyl"/>
</dbReference>